<dbReference type="InterPro" id="IPR036388">
    <property type="entry name" value="WH-like_DNA-bd_sf"/>
</dbReference>
<dbReference type="GO" id="GO:0003677">
    <property type="term" value="F:DNA binding"/>
    <property type="evidence" value="ECO:0007669"/>
    <property type="project" value="UniProtKB-KW"/>
</dbReference>
<evidence type="ECO:0000259" key="5">
    <source>
        <dbReference type="PROSITE" id="PS50931"/>
    </source>
</evidence>
<evidence type="ECO:0000256" key="3">
    <source>
        <dbReference type="ARBA" id="ARBA00023125"/>
    </source>
</evidence>
<dbReference type="Gene3D" id="3.40.190.10">
    <property type="entry name" value="Periplasmic binding protein-like II"/>
    <property type="match status" value="2"/>
</dbReference>
<keyword evidence="4" id="KW-0804">Transcription</keyword>
<gene>
    <name evidence="6" type="ORF">Rumeso_02253</name>
</gene>
<organism evidence="6 7">
    <name type="scientific">Rubellimicrobium mesophilum DSM 19309</name>
    <dbReference type="NCBI Taxonomy" id="442562"/>
    <lineage>
        <taxon>Bacteria</taxon>
        <taxon>Pseudomonadati</taxon>
        <taxon>Pseudomonadota</taxon>
        <taxon>Alphaproteobacteria</taxon>
        <taxon>Rhodobacterales</taxon>
        <taxon>Roseobacteraceae</taxon>
        <taxon>Rubellimicrobium</taxon>
    </lineage>
</organism>
<dbReference type="Pfam" id="PF00126">
    <property type="entry name" value="HTH_1"/>
    <property type="match status" value="1"/>
</dbReference>
<dbReference type="Proteomes" id="UP000019666">
    <property type="component" value="Unassembled WGS sequence"/>
</dbReference>
<name>A0A017HPU9_9RHOB</name>
<dbReference type="SUPFAM" id="SSF46785">
    <property type="entry name" value="Winged helix' DNA-binding domain"/>
    <property type="match status" value="1"/>
</dbReference>
<dbReference type="HOGENOM" id="CLU_039613_1_4_5"/>
<evidence type="ECO:0000256" key="1">
    <source>
        <dbReference type="ARBA" id="ARBA00009437"/>
    </source>
</evidence>
<dbReference type="Pfam" id="PF03466">
    <property type="entry name" value="LysR_substrate"/>
    <property type="match status" value="1"/>
</dbReference>
<dbReference type="InterPro" id="IPR000847">
    <property type="entry name" value="LysR_HTH_N"/>
</dbReference>
<accession>A0A017HPU9</accession>
<keyword evidence="2" id="KW-0805">Transcription regulation</keyword>
<dbReference type="OrthoDB" id="8097684at2"/>
<dbReference type="PATRIC" id="fig|442562.3.peg.2223"/>
<evidence type="ECO:0000313" key="7">
    <source>
        <dbReference type="Proteomes" id="UP000019666"/>
    </source>
</evidence>
<dbReference type="Gene3D" id="1.10.10.10">
    <property type="entry name" value="Winged helix-like DNA-binding domain superfamily/Winged helix DNA-binding domain"/>
    <property type="match status" value="1"/>
</dbReference>
<dbReference type="PROSITE" id="PS50931">
    <property type="entry name" value="HTH_LYSR"/>
    <property type="match status" value="1"/>
</dbReference>
<dbReference type="PANTHER" id="PTHR30579">
    <property type="entry name" value="TRANSCRIPTIONAL REGULATOR"/>
    <property type="match status" value="1"/>
</dbReference>
<dbReference type="AlphaFoldDB" id="A0A017HPU9"/>
<dbReference type="GO" id="GO:0003700">
    <property type="term" value="F:DNA-binding transcription factor activity"/>
    <property type="evidence" value="ECO:0007669"/>
    <property type="project" value="InterPro"/>
</dbReference>
<dbReference type="InterPro" id="IPR005119">
    <property type="entry name" value="LysR_subst-bd"/>
</dbReference>
<sequence>MPEPLDLSLLRSFVAVVECGSVLHASSRVGRSQSAVSMQMQRLEEEIGRPLFHRDGRTLRPNQAGEELLLHARRLLRLSNEALASLRRPEEAGLVRLGVPEDYAAFLLPPVLARFAQEHPLVDIELSCDPSPALLRHLEAGRLDLALVTRQPHQSFVVLRRERFVWAATPEHGAWLREPLPVALFVPGDIARRHAVEALQKADRAYRVVCSSPSLLGVLAAARAGLAVVGLVEASVPPGLTRLGEAEGLPPLPMFDLSLVSGPGEPSRLAARLRDFLLQELGREPAKDGPAMQEL</sequence>
<evidence type="ECO:0000256" key="2">
    <source>
        <dbReference type="ARBA" id="ARBA00023015"/>
    </source>
</evidence>
<reference evidence="6 7" key="1">
    <citation type="submission" date="2013-02" db="EMBL/GenBank/DDBJ databases">
        <authorList>
            <person name="Fiebig A."/>
            <person name="Goeker M."/>
            <person name="Klenk H.-P.P."/>
        </authorList>
    </citation>
    <scope>NUCLEOTIDE SEQUENCE [LARGE SCALE GENOMIC DNA]</scope>
    <source>
        <strain evidence="6 7">DSM 19309</strain>
    </source>
</reference>
<dbReference type="InterPro" id="IPR050176">
    <property type="entry name" value="LTTR"/>
</dbReference>
<dbReference type="InterPro" id="IPR036390">
    <property type="entry name" value="WH_DNA-bd_sf"/>
</dbReference>
<evidence type="ECO:0000256" key="4">
    <source>
        <dbReference type="ARBA" id="ARBA00023163"/>
    </source>
</evidence>
<dbReference type="SUPFAM" id="SSF53850">
    <property type="entry name" value="Periplasmic binding protein-like II"/>
    <property type="match status" value="1"/>
</dbReference>
<protein>
    <submittedName>
        <fullName evidence="6">Transcriptional regulator</fullName>
    </submittedName>
</protein>
<dbReference type="RefSeq" id="WP_051520997.1">
    <property type="nucleotide sequence ID" value="NZ_KK088554.1"/>
</dbReference>
<dbReference type="FunFam" id="1.10.10.10:FF:000001">
    <property type="entry name" value="LysR family transcriptional regulator"/>
    <property type="match status" value="1"/>
</dbReference>
<dbReference type="STRING" id="442562.Rumeso_02253"/>
<proteinExistence type="inferred from homology"/>
<comment type="similarity">
    <text evidence="1">Belongs to the LysR transcriptional regulatory family.</text>
</comment>
<keyword evidence="7" id="KW-1185">Reference proteome</keyword>
<dbReference type="PANTHER" id="PTHR30579:SF7">
    <property type="entry name" value="HTH-TYPE TRANSCRIPTIONAL REGULATOR LRHA-RELATED"/>
    <property type="match status" value="1"/>
</dbReference>
<feature type="domain" description="HTH lysR-type" evidence="5">
    <location>
        <begin position="5"/>
        <end position="62"/>
    </location>
</feature>
<dbReference type="EMBL" id="AOSK01000057">
    <property type="protein sequence ID" value="EYD76178.1"/>
    <property type="molecule type" value="Genomic_DNA"/>
</dbReference>
<evidence type="ECO:0000313" key="6">
    <source>
        <dbReference type="EMBL" id="EYD76178.1"/>
    </source>
</evidence>
<comment type="caution">
    <text evidence="6">The sequence shown here is derived from an EMBL/GenBank/DDBJ whole genome shotgun (WGS) entry which is preliminary data.</text>
</comment>
<keyword evidence="3" id="KW-0238">DNA-binding</keyword>